<evidence type="ECO:0000256" key="2">
    <source>
        <dbReference type="SAM" id="Phobius"/>
    </source>
</evidence>
<feature type="transmembrane region" description="Helical" evidence="2">
    <location>
        <begin position="36"/>
        <end position="66"/>
    </location>
</feature>
<feature type="transmembrane region" description="Helical" evidence="2">
    <location>
        <begin position="7"/>
        <end position="30"/>
    </location>
</feature>
<keyword evidence="2" id="KW-0472">Membrane</keyword>
<protein>
    <submittedName>
        <fullName evidence="3">Alkaline shock response membrane anchor protein AmaP</fullName>
    </submittedName>
</protein>
<proteinExistence type="predicted"/>
<dbReference type="AlphaFoldDB" id="A0A369M5I8"/>
<reference evidence="3 4" key="1">
    <citation type="journal article" date="2018" name="Elife">
        <title>Discovery and characterization of a prevalent human gut bacterial enzyme sufficient for the inactivation of a family of plant toxins.</title>
        <authorList>
            <person name="Koppel N."/>
            <person name="Bisanz J.E."/>
            <person name="Pandelia M.E."/>
            <person name="Turnbaugh P.J."/>
            <person name="Balskus E.P."/>
        </authorList>
    </citation>
    <scope>NUCLEOTIDE SEQUENCE [LARGE SCALE GENOMIC DNA]</scope>
    <source>
        <strain evidence="3 4">3C</strain>
    </source>
</reference>
<keyword evidence="4" id="KW-1185">Reference proteome</keyword>
<organism evidence="3 4">
    <name type="scientific">Gordonibacter pamelaeae</name>
    <dbReference type="NCBI Taxonomy" id="471189"/>
    <lineage>
        <taxon>Bacteria</taxon>
        <taxon>Bacillati</taxon>
        <taxon>Actinomycetota</taxon>
        <taxon>Coriobacteriia</taxon>
        <taxon>Eggerthellales</taxon>
        <taxon>Eggerthellaceae</taxon>
        <taxon>Gordonibacter</taxon>
    </lineage>
</organism>
<evidence type="ECO:0000256" key="1">
    <source>
        <dbReference type="SAM" id="MobiDB-lite"/>
    </source>
</evidence>
<dbReference type="EMBL" id="PPTS01000001">
    <property type="protein sequence ID" value="RDB67003.1"/>
    <property type="molecule type" value="Genomic_DNA"/>
</dbReference>
<evidence type="ECO:0000313" key="4">
    <source>
        <dbReference type="Proteomes" id="UP000254000"/>
    </source>
</evidence>
<accession>A0A369M5I8</accession>
<keyword evidence="2" id="KW-1133">Transmembrane helix</keyword>
<gene>
    <name evidence="3" type="ORF">C1877_00730</name>
</gene>
<evidence type="ECO:0000313" key="3">
    <source>
        <dbReference type="EMBL" id="RDB67003.1"/>
    </source>
</evidence>
<sequence>MGKFKRFCMIVFVVAAVLGIGVLAALWFAWEPLFPAIAWLMAMPWFYVVEAVLLGITAVGLLVVLIRALTAPGKNSQLEIERDNGSIAITQNAIQSTVKHVVEAHHGLSTDNVKVDITNKHDPRMAIHAKIDPGRNAELGELGAKLQNEISSTLEAFTGYPVDSVRITFAGDADVVTPAFTQQATKYSEDTHRQHQTQPVPAHAVGK</sequence>
<dbReference type="GeneID" id="78358245"/>
<dbReference type="NCBIfam" id="NF033218">
    <property type="entry name" value="anchor_AmaP"/>
    <property type="match status" value="1"/>
</dbReference>
<comment type="caution">
    <text evidence="3">The sequence shown here is derived from an EMBL/GenBank/DDBJ whole genome shotgun (WGS) entry which is preliminary data.</text>
</comment>
<dbReference type="OrthoDB" id="3176364at2"/>
<dbReference type="RefSeq" id="WP_015539170.1">
    <property type="nucleotide sequence ID" value="NZ_CABMMS010000001.1"/>
</dbReference>
<feature type="region of interest" description="Disordered" evidence="1">
    <location>
        <begin position="185"/>
        <end position="207"/>
    </location>
</feature>
<name>A0A369M5I8_9ACTN</name>
<dbReference type="Proteomes" id="UP000254000">
    <property type="component" value="Unassembled WGS sequence"/>
</dbReference>
<keyword evidence="2" id="KW-0812">Transmembrane</keyword>